<evidence type="ECO:0000256" key="3">
    <source>
        <dbReference type="ARBA" id="ARBA00022576"/>
    </source>
</evidence>
<reference evidence="10 11" key="1">
    <citation type="submission" date="2014-04" db="EMBL/GenBank/DDBJ databases">
        <authorList>
            <consortium name="International Citrus Genome Consortium"/>
            <person name="Gmitter F."/>
            <person name="Chen C."/>
            <person name="Farmerie W."/>
            <person name="Harkins T."/>
            <person name="Desany B."/>
            <person name="Mohiuddin M."/>
            <person name="Kodira C."/>
            <person name="Borodovsky M."/>
            <person name="Lomsadze A."/>
            <person name="Burns P."/>
            <person name="Jenkins J."/>
            <person name="Prochnik S."/>
            <person name="Shu S."/>
            <person name="Chapman J."/>
            <person name="Pitluck S."/>
            <person name="Schmutz J."/>
            <person name="Rokhsar D."/>
        </authorList>
    </citation>
    <scope>NUCLEOTIDE SEQUENCE</scope>
</reference>
<dbReference type="EC" id="2.6.1.42" evidence="9"/>
<organism evidence="10 11">
    <name type="scientific">Citrus sinensis</name>
    <name type="common">Sweet orange</name>
    <name type="synonym">Citrus aurantium var. sinensis</name>
    <dbReference type="NCBI Taxonomy" id="2711"/>
    <lineage>
        <taxon>Eukaryota</taxon>
        <taxon>Viridiplantae</taxon>
        <taxon>Streptophyta</taxon>
        <taxon>Embryophyta</taxon>
        <taxon>Tracheophyta</taxon>
        <taxon>Spermatophyta</taxon>
        <taxon>Magnoliopsida</taxon>
        <taxon>eudicotyledons</taxon>
        <taxon>Gunneridae</taxon>
        <taxon>Pentapetalae</taxon>
        <taxon>rosids</taxon>
        <taxon>malvids</taxon>
        <taxon>Sapindales</taxon>
        <taxon>Rutaceae</taxon>
        <taxon>Aurantioideae</taxon>
        <taxon>Citrus</taxon>
    </lineage>
</organism>
<dbReference type="NCBIfam" id="NF009897">
    <property type="entry name" value="PRK13357.1"/>
    <property type="match status" value="1"/>
</dbReference>
<dbReference type="SUPFAM" id="SSF56752">
    <property type="entry name" value="D-aminoacid aminotransferase-like PLP-dependent enzymes"/>
    <property type="match status" value="1"/>
</dbReference>
<keyword evidence="5 8" id="KW-0663">Pyridoxal phosphate</keyword>
<dbReference type="Pfam" id="PF01063">
    <property type="entry name" value="Aminotran_4"/>
    <property type="match status" value="1"/>
</dbReference>
<evidence type="ECO:0000313" key="11">
    <source>
        <dbReference type="Proteomes" id="UP000027120"/>
    </source>
</evidence>
<evidence type="ECO:0000313" key="10">
    <source>
        <dbReference type="EMBL" id="KDO81388.1"/>
    </source>
</evidence>
<evidence type="ECO:0000256" key="8">
    <source>
        <dbReference type="RuleBase" id="RU004516"/>
    </source>
</evidence>
<dbReference type="InterPro" id="IPR001544">
    <property type="entry name" value="Aminotrans_IV"/>
</dbReference>
<dbReference type="PANTHER" id="PTHR42825">
    <property type="entry name" value="AMINO ACID AMINOTRANSFERASE"/>
    <property type="match status" value="1"/>
</dbReference>
<keyword evidence="3 9" id="KW-0032">Aminotransferase</keyword>
<dbReference type="PROSITE" id="PS00770">
    <property type="entry name" value="AA_TRANSFER_CLASS_4"/>
    <property type="match status" value="1"/>
</dbReference>
<feature type="modified residue" description="N6-(pyridoxal phosphate)lysine" evidence="6">
    <location>
        <position position="239"/>
    </location>
</feature>
<dbReference type="SMR" id="A0A067GNT3"/>
<dbReference type="GO" id="GO:0004084">
    <property type="term" value="F:branched-chain-amino-acid transaminase activity"/>
    <property type="evidence" value="ECO:0007669"/>
    <property type="project" value="UniProtKB-EC"/>
</dbReference>
<comment type="catalytic activity">
    <reaction evidence="9">
        <text>L-leucine + 2-oxoglutarate = 4-methyl-2-oxopentanoate + L-glutamate</text>
        <dbReference type="Rhea" id="RHEA:18321"/>
        <dbReference type="ChEBI" id="CHEBI:16810"/>
        <dbReference type="ChEBI" id="CHEBI:17865"/>
        <dbReference type="ChEBI" id="CHEBI:29985"/>
        <dbReference type="ChEBI" id="CHEBI:57427"/>
        <dbReference type="EC" id="2.6.1.42"/>
    </reaction>
</comment>
<dbReference type="PANTHER" id="PTHR42825:SF29">
    <property type="entry name" value="BRANCHED-CHAIN-AMINO-ACID AMINOTRANSFERASE"/>
    <property type="match status" value="1"/>
</dbReference>
<keyword evidence="11" id="KW-1185">Reference proteome</keyword>
<dbReference type="PIRSF" id="PIRSF006468">
    <property type="entry name" value="BCAT1"/>
    <property type="match status" value="1"/>
</dbReference>
<dbReference type="GO" id="GO:0008652">
    <property type="term" value="P:amino acid biosynthetic process"/>
    <property type="evidence" value="ECO:0007669"/>
    <property type="project" value="UniProtKB-KW"/>
</dbReference>
<sequence>MMRPATMIRNACLRNFSQSLRVGSAFLKSGDFCRYTSQAAASLQQDCEPSAYSDDESADHMDWDNLGFGLTPADYMYTMKCSNDYFEKGRLSRYGKIELSPSSGVLNYGQGLFEGMKAYRKEDGQLVLFRPDQNAIRLQTGAERMCMPSPSIDQFIDAVKQTALANKRWVPPPGKGSLYIRPLLVGSGPILGLAPAPEYTFLVFASPVGNYFKEGLAPLNLYVEDEFHRATPGGAGGVKAISNYAPVLKAISRAKNRGFSDVLYLDSVNKKNLEEVSSCNIFILKGNIISTPATSGTILAGITRKSIIEIASDCGFQVRYPLLFGTIR</sequence>
<comment type="catalytic activity">
    <reaction evidence="9">
        <text>L-valine + 2-oxoglutarate = 3-methyl-2-oxobutanoate + L-glutamate</text>
        <dbReference type="Rhea" id="RHEA:24813"/>
        <dbReference type="ChEBI" id="CHEBI:11851"/>
        <dbReference type="ChEBI" id="CHEBI:16810"/>
        <dbReference type="ChEBI" id="CHEBI:29985"/>
        <dbReference type="ChEBI" id="CHEBI:57762"/>
        <dbReference type="EC" id="2.6.1.42"/>
    </reaction>
</comment>
<accession>A0A067GNT3</accession>
<dbReference type="InterPro" id="IPR043131">
    <property type="entry name" value="BCAT-like_N"/>
</dbReference>
<dbReference type="CDD" id="cd01557">
    <property type="entry name" value="BCAT_beta_family"/>
    <property type="match status" value="1"/>
</dbReference>
<name>A0A067GNT3_CITSI</name>
<dbReference type="InterPro" id="IPR033939">
    <property type="entry name" value="BCAT_family"/>
</dbReference>
<dbReference type="AlphaFoldDB" id="A0A067GNT3"/>
<dbReference type="InterPro" id="IPR036038">
    <property type="entry name" value="Aminotransferase-like"/>
</dbReference>
<dbReference type="Gene3D" id="3.30.470.10">
    <property type="match status" value="1"/>
</dbReference>
<dbReference type="EMBL" id="KK784876">
    <property type="protein sequence ID" value="KDO81387.1"/>
    <property type="molecule type" value="Genomic_DNA"/>
</dbReference>
<protein>
    <recommendedName>
        <fullName evidence="9">Branched-chain-amino-acid aminotransferase</fullName>
        <ecNumber evidence="9">2.6.1.42</ecNumber>
    </recommendedName>
</protein>
<dbReference type="Proteomes" id="UP000027120">
    <property type="component" value="Unassembled WGS sequence"/>
</dbReference>
<evidence type="ECO:0000256" key="1">
    <source>
        <dbReference type="ARBA" id="ARBA00001933"/>
    </source>
</evidence>
<dbReference type="Gene3D" id="3.20.10.10">
    <property type="entry name" value="D-amino Acid Aminotransferase, subunit A, domain 2"/>
    <property type="match status" value="1"/>
</dbReference>
<gene>
    <name evidence="10" type="ORF">CISIN_1g016272mg</name>
</gene>
<dbReference type="FunFam" id="3.30.470.10:FF:000003">
    <property type="entry name" value="Branched-chain-amino-acid aminotransferase"/>
    <property type="match status" value="1"/>
</dbReference>
<evidence type="ECO:0000256" key="6">
    <source>
        <dbReference type="PIRSR" id="PIRSR006468-1"/>
    </source>
</evidence>
<comment type="catalytic activity">
    <reaction evidence="9">
        <text>L-isoleucine + 2-oxoglutarate = (S)-3-methyl-2-oxopentanoate + L-glutamate</text>
        <dbReference type="Rhea" id="RHEA:24801"/>
        <dbReference type="ChEBI" id="CHEBI:16810"/>
        <dbReference type="ChEBI" id="CHEBI:29985"/>
        <dbReference type="ChEBI" id="CHEBI:35146"/>
        <dbReference type="ChEBI" id="CHEBI:58045"/>
        <dbReference type="EC" id="2.6.1.42"/>
    </reaction>
</comment>
<evidence type="ECO:0000256" key="2">
    <source>
        <dbReference type="ARBA" id="ARBA00009320"/>
    </source>
</evidence>
<evidence type="ECO:0000256" key="7">
    <source>
        <dbReference type="RuleBase" id="RU004106"/>
    </source>
</evidence>
<keyword evidence="9" id="KW-0100">Branched-chain amino acid biosynthesis</keyword>
<dbReference type="InterPro" id="IPR018300">
    <property type="entry name" value="Aminotrans_IV_CS"/>
</dbReference>
<dbReference type="InterPro" id="IPR043132">
    <property type="entry name" value="BCAT-like_C"/>
</dbReference>
<evidence type="ECO:0000256" key="5">
    <source>
        <dbReference type="ARBA" id="ARBA00022898"/>
    </source>
</evidence>
<comment type="similarity">
    <text evidence="2 7">Belongs to the class-IV pyridoxal-phosphate-dependent aminotransferase family.</text>
</comment>
<comment type="cofactor">
    <cofactor evidence="1 8">
        <name>pyridoxal 5'-phosphate</name>
        <dbReference type="ChEBI" id="CHEBI:597326"/>
    </cofactor>
</comment>
<evidence type="ECO:0000256" key="4">
    <source>
        <dbReference type="ARBA" id="ARBA00022679"/>
    </source>
</evidence>
<dbReference type="EMBL" id="KK784876">
    <property type="protein sequence ID" value="KDO81388.1"/>
    <property type="molecule type" value="Genomic_DNA"/>
</dbReference>
<dbReference type="InterPro" id="IPR005786">
    <property type="entry name" value="B_amino_transII"/>
</dbReference>
<evidence type="ECO:0000256" key="9">
    <source>
        <dbReference type="RuleBase" id="RU004517"/>
    </source>
</evidence>
<keyword evidence="9" id="KW-0028">Amino-acid biosynthesis</keyword>
<dbReference type="NCBIfam" id="TIGR01123">
    <property type="entry name" value="ilvE_II"/>
    <property type="match status" value="1"/>
</dbReference>
<proteinExistence type="inferred from homology"/>
<keyword evidence="4 9" id="KW-0808">Transferase</keyword>
<dbReference type="GO" id="GO:0009082">
    <property type="term" value="P:branched-chain amino acid biosynthetic process"/>
    <property type="evidence" value="ECO:0007669"/>
    <property type="project" value="UniProtKB-KW"/>
</dbReference>